<sequence length="165" mass="17813">MTAVRPPAGPRPSASSSPLCPKLSGPPCPKLQARVPQSSQAPATLLQSRDQSLQLQAQTTAIDAFIFKLPPQARAGPGGEGGRDGLRLCLLPVRDGEEVRELRCHHFFHHACIDAWLVRPRATCPLCCDRLLPADVPLTSESGYNRLSSSASAYTHGGAIWWHMT</sequence>
<protein>
    <recommendedName>
        <fullName evidence="3">RING-type domain-containing protein</fullName>
    </recommendedName>
</protein>
<feature type="domain" description="RING-type" evidence="3">
    <location>
        <begin position="88"/>
        <end position="127"/>
    </location>
</feature>
<dbReference type="GO" id="GO:0008270">
    <property type="term" value="F:zinc ion binding"/>
    <property type="evidence" value="ECO:0007669"/>
    <property type="project" value="UniProtKB-KW"/>
</dbReference>
<dbReference type="InterPro" id="IPR013083">
    <property type="entry name" value="Znf_RING/FYVE/PHD"/>
</dbReference>
<dbReference type="PROSITE" id="PS50089">
    <property type="entry name" value="ZF_RING_2"/>
    <property type="match status" value="1"/>
</dbReference>
<dbReference type="InParanoid" id="A0A1W0VTR2"/>
<evidence type="ECO:0000256" key="2">
    <source>
        <dbReference type="SAM" id="MobiDB-lite"/>
    </source>
</evidence>
<dbReference type="Pfam" id="PF13639">
    <property type="entry name" value="zf-RING_2"/>
    <property type="match status" value="1"/>
</dbReference>
<proteinExistence type="predicted"/>
<organism evidence="4 5">
    <name type="scientific">Sorghum bicolor</name>
    <name type="common">Sorghum</name>
    <name type="synonym">Sorghum vulgare</name>
    <dbReference type="NCBI Taxonomy" id="4558"/>
    <lineage>
        <taxon>Eukaryota</taxon>
        <taxon>Viridiplantae</taxon>
        <taxon>Streptophyta</taxon>
        <taxon>Embryophyta</taxon>
        <taxon>Tracheophyta</taxon>
        <taxon>Spermatophyta</taxon>
        <taxon>Magnoliopsida</taxon>
        <taxon>Liliopsida</taxon>
        <taxon>Poales</taxon>
        <taxon>Poaceae</taxon>
        <taxon>PACMAD clade</taxon>
        <taxon>Panicoideae</taxon>
        <taxon>Andropogonodae</taxon>
        <taxon>Andropogoneae</taxon>
        <taxon>Sorghinae</taxon>
        <taxon>Sorghum</taxon>
    </lineage>
</organism>
<dbReference type="GO" id="GO:0061630">
    <property type="term" value="F:ubiquitin protein ligase activity"/>
    <property type="evidence" value="ECO:0000318"/>
    <property type="project" value="GO_Central"/>
</dbReference>
<dbReference type="Proteomes" id="UP000000768">
    <property type="component" value="Chromosome 10"/>
</dbReference>
<evidence type="ECO:0000256" key="1">
    <source>
        <dbReference type="PROSITE-ProRule" id="PRU00175"/>
    </source>
</evidence>
<dbReference type="AlphaFoldDB" id="A0A1W0VTR2"/>
<keyword evidence="1" id="KW-0479">Metal-binding</keyword>
<feature type="region of interest" description="Disordered" evidence="2">
    <location>
        <begin position="1"/>
        <end position="41"/>
    </location>
</feature>
<keyword evidence="1" id="KW-0863">Zinc-finger</keyword>
<dbReference type="Gene3D" id="3.30.40.10">
    <property type="entry name" value="Zinc/RING finger domain, C3HC4 (zinc finger)"/>
    <property type="match status" value="1"/>
</dbReference>
<dbReference type="SUPFAM" id="SSF57850">
    <property type="entry name" value="RING/U-box"/>
    <property type="match status" value="1"/>
</dbReference>
<evidence type="ECO:0000259" key="3">
    <source>
        <dbReference type="PROSITE" id="PS50089"/>
    </source>
</evidence>
<dbReference type="Gramene" id="OQU76650">
    <property type="protein sequence ID" value="OQU76650"/>
    <property type="gene ID" value="SORBI_3010G180300"/>
</dbReference>
<evidence type="ECO:0000313" key="4">
    <source>
        <dbReference type="EMBL" id="OQU76650.1"/>
    </source>
</evidence>
<gene>
    <name evidence="4" type="ORF">SORBI_3010G180300</name>
</gene>
<keyword evidence="5" id="KW-1185">Reference proteome</keyword>
<name>A0A1W0VTR2_SORBI</name>
<dbReference type="GO" id="GO:0016567">
    <property type="term" value="P:protein ubiquitination"/>
    <property type="evidence" value="ECO:0000318"/>
    <property type="project" value="GO_Central"/>
</dbReference>
<dbReference type="EMBL" id="CM000769">
    <property type="protein sequence ID" value="OQU76650.1"/>
    <property type="molecule type" value="Genomic_DNA"/>
</dbReference>
<dbReference type="PANTHER" id="PTHR47662:SF1">
    <property type="entry name" value="RING-TYPE DOMAIN-CONTAINING PROTEIN"/>
    <property type="match status" value="1"/>
</dbReference>
<accession>A0A1W0VTR2</accession>
<reference evidence="4 5" key="1">
    <citation type="journal article" date="2009" name="Nature">
        <title>The Sorghum bicolor genome and the diversification of grasses.</title>
        <authorList>
            <person name="Paterson A.H."/>
            <person name="Bowers J.E."/>
            <person name="Bruggmann R."/>
            <person name="Dubchak I."/>
            <person name="Grimwood J."/>
            <person name="Gundlach H."/>
            <person name="Haberer G."/>
            <person name="Hellsten U."/>
            <person name="Mitros T."/>
            <person name="Poliakov A."/>
            <person name="Schmutz J."/>
            <person name="Spannagl M."/>
            <person name="Tang H."/>
            <person name="Wang X."/>
            <person name="Wicker T."/>
            <person name="Bharti A.K."/>
            <person name="Chapman J."/>
            <person name="Feltus F.A."/>
            <person name="Gowik U."/>
            <person name="Grigoriev I.V."/>
            <person name="Lyons E."/>
            <person name="Maher C.A."/>
            <person name="Martis M."/>
            <person name="Narechania A."/>
            <person name="Otillar R.P."/>
            <person name="Penning B.W."/>
            <person name="Salamov A.A."/>
            <person name="Wang Y."/>
            <person name="Zhang L."/>
            <person name="Carpita N.C."/>
            <person name="Freeling M."/>
            <person name="Gingle A.R."/>
            <person name="Hash C.T."/>
            <person name="Keller B."/>
            <person name="Klein P."/>
            <person name="Kresovich S."/>
            <person name="McCann M.C."/>
            <person name="Ming R."/>
            <person name="Peterson D.G."/>
            <person name="Mehboob-ur-Rahman"/>
            <person name="Ware D."/>
            <person name="Westhoff P."/>
            <person name="Mayer K.F."/>
            <person name="Messing J."/>
            <person name="Rokhsar D.S."/>
        </authorList>
    </citation>
    <scope>NUCLEOTIDE SEQUENCE [LARGE SCALE GENOMIC DNA]</scope>
    <source>
        <strain evidence="5">cv. BTx623</strain>
    </source>
</reference>
<dbReference type="InterPro" id="IPR001841">
    <property type="entry name" value="Znf_RING"/>
</dbReference>
<evidence type="ECO:0000313" key="5">
    <source>
        <dbReference type="Proteomes" id="UP000000768"/>
    </source>
</evidence>
<keyword evidence="1" id="KW-0862">Zinc</keyword>
<reference evidence="5" key="2">
    <citation type="journal article" date="2018" name="Plant J.">
        <title>The Sorghum bicolor reference genome: improved assembly, gene annotations, a transcriptome atlas, and signatures of genome organization.</title>
        <authorList>
            <person name="McCormick R.F."/>
            <person name="Truong S.K."/>
            <person name="Sreedasyam A."/>
            <person name="Jenkins J."/>
            <person name="Shu S."/>
            <person name="Sims D."/>
            <person name="Kennedy M."/>
            <person name="Amirebrahimi M."/>
            <person name="Weers B.D."/>
            <person name="McKinley B."/>
            <person name="Mattison A."/>
            <person name="Morishige D.T."/>
            <person name="Grimwood J."/>
            <person name="Schmutz J."/>
            <person name="Mullet J.E."/>
        </authorList>
    </citation>
    <scope>NUCLEOTIDE SEQUENCE [LARGE SCALE GENOMIC DNA]</scope>
    <source>
        <strain evidence="5">cv. BTx623</strain>
    </source>
</reference>
<dbReference type="PANTHER" id="PTHR47662">
    <property type="entry name" value="RING-TYPE DOMAIN-CONTAINING PROTEIN"/>
    <property type="match status" value="1"/>
</dbReference>